<evidence type="ECO:0000256" key="3">
    <source>
        <dbReference type="ARBA" id="ARBA00023004"/>
    </source>
</evidence>
<evidence type="ECO:0000256" key="1">
    <source>
        <dbReference type="ARBA" id="ARBA00022617"/>
    </source>
</evidence>
<gene>
    <name evidence="6" type="ORF">CBM2607_MP10622</name>
</gene>
<dbReference type="EMBL" id="LT984807">
    <property type="protein sequence ID" value="SPD59220.1"/>
    <property type="molecule type" value="Genomic_DNA"/>
</dbReference>
<dbReference type="GO" id="GO:0020037">
    <property type="term" value="F:heme binding"/>
    <property type="evidence" value="ECO:0007669"/>
    <property type="project" value="InterPro"/>
</dbReference>
<sequence length="451" mass="47533">MSVASFQLLHLILARTSIMKRQSFALPPGTEVQQVPLRQPALQRMRRRRLANALVTAVAVGAATACGGGSAGVGTDAASTEAAQKALVEQGKQIFRFDTFGDEAKWTDTLRMHEVIASVVDPLTAFSVGLKVDAEALPEAIANGIRNGTIDLKSPATTVALLKLNAVVGIKGTVETVNGADRLTRVGITCALCHSTVDNSFAPGIGKRLDGWPNRDLDPGAIIALSPAIDEAMKKVLNAWGAGKYDPRHNIDGLGKPVVIPPAFGLAGIHRITFTGDGEDIMYWNRYVAVSQMGGLGSVSEPRLNIAITNGSVDLVTSKLPALQAYQLSLGAPPPPAGSFDPAAALRGKAIFEGAGRCATCHSGPAFTDANSLLHPPGDSMAEPENPSYAARSATRQYRTTPLKGVWQHPPYFHDGSAATLPEVVTTYNTKRGLGLSSQDIADLAEYLKSL</sequence>
<dbReference type="Proteomes" id="UP000255168">
    <property type="component" value="Plasmid II"/>
</dbReference>
<feature type="domain" description="Cytochrome c" evidence="5">
    <location>
        <begin position="343"/>
        <end position="451"/>
    </location>
</feature>
<organism evidence="6 7">
    <name type="scientific">Cupriavidus neocaledonicus</name>
    <dbReference type="NCBI Taxonomy" id="1040979"/>
    <lineage>
        <taxon>Bacteria</taxon>
        <taxon>Pseudomonadati</taxon>
        <taxon>Pseudomonadota</taxon>
        <taxon>Betaproteobacteria</taxon>
        <taxon>Burkholderiales</taxon>
        <taxon>Burkholderiaceae</taxon>
        <taxon>Cupriavidus</taxon>
    </lineage>
</organism>
<evidence type="ECO:0000313" key="6">
    <source>
        <dbReference type="EMBL" id="SPD59220.1"/>
    </source>
</evidence>
<keyword evidence="2 4" id="KW-0479">Metal-binding</keyword>
<keyword evidence="3 4" id="KW-0408">Iron</keyword>
<proteinExistence type="predicted"/>
<dbReference type="InterPro" id="IPR051395">
    <property type="entry name" value="Cytochrome_c_Peroxidase/MauG"/>
</dbReference>
<dbReference type="GO" id="GO:0009055">
    <property type="term" value="F:electron transfer activity"/>
    <property type="evidence" value="ECO:0007669"/>
    <property type="project" value="InterPro"/>
</dbReference>
<dbReference type="Gene3D" id="1.10.760.10">
    <property type="entry name" value="Cytochrome c-like domain"/>
    <property type="match status" value="1"/>
</dbReference>
<dbReference type="RefSeq" id="WP_240619972.1">
    <property type="nucleotide sequence ID" value="NZ_AQUR01000106.1"/>
</dbReference>
<accession>A0A375HR41</accession>
<dbReference type="InterPro" id="IPR009056">
    <property type="entry name" value="Cyt_c-like_dom"/>
</dbReference>
<dbReference type="SUPFAM" id="SSF46626">
    <property type="entry name" value="Cytochrome c"/>
    <property type="match status" value="1"/>
</dbReference>
<name>A0A375HR41_9BURK</name>
<keyword evidence="1 4" id="KW-0349">Heme</keyword>
<dbReference type="PANTHER" id="PTHR30600:SF9">
    <property type="entry name" value="BLR7738 PROTEIN"/>
    <property type="match status" value="1"/>
</dbReference>
<evidence type="ECO:0000259" key="5">
    <source>
        <dbReference type="PROSITE" id="PS51007"/>
    </source>
</evidence>
<dbReference type="AlphaFoldDB" id="A0A375HR41"/>
<dbReference type="InterPro" id="IPR036909">
    <property type="entry name" value="Cyt_c-like_dom_sf"/>
</dbReference>
<dbReference type="GO" id="GO:0046872">
    <property type="term" value="F:metal ion binding"/>
    <property type="evidence" value="ECO:0007669"/>
    <property type="project" value="UniProtKB-KW"/>
</dbReference>
<geneLocation type="plasmid" evidence="7">
    <name>ii</name>
</geneLocation>
<dbReference type="GO" id="GO:0004130">
    <property type="term" value="F:cytochrome-c peroxidase activity"/>
    <property type="evidence" value="ECO:0007669"/>
    <property type="project" value="TreeGrafter"/>
</dbReference>
<dbReference type="Pfam" id="PF21419">
    <property type="entry name" value="RoxA-like_Cyt-c"/>
    <property type="match status" value="1"/>
</dbReference>
<reference evidence="6 7" key="1">
    <citation type="submission" date="2018-01" db="EMBL/GenBank/DDBJ databases">
        <authorList>
            <person name="Clerissi C."/>
        </authorList>
    </citation>
    <scope>NUCLEOTIDE SEQUENCE [LARGE SCALE GENOMIC DNA]</scope>
    <source>
        <strain evidence="6">Cupriavidus taiwanensis STM 6160</strain>
        <plasmid evidence="7">ii</plasmid>
    </source>
</reference>
<evidence type="ECO:0000256" key="2">
    <source>
        <dbReference type="ARBA" id="ARBA00022723"/>
    </source>
</evidence>
<protein>
    <submittedName>
        <fullName evidence="6">Cytochrome c</fullName>
    </submittedName>
</protein>
<evidence type="ECO:0000313" key="7">
    <source>
        <dbReference type="Proteomes" id="UP000255168"/>
    </source>
</evidence>
<dbReference type="PANTHER" id="PTHR30600">
    <property type="entry name" value="CYTOCHROME C PEROXIDASE-RELATED"/>
    <property type="match status" value="1"/>
</dbReference>
<evidence type="ECO:0000256" key="4">
    <source>
        <dbReference type="PROSITE-ProRule" id="PRU00433"/>
    </source>
</evidence>
<dbReference type="PROSITE" id="PS51007">
    <property type="entry name" value="CYTC"/>
    <property type="match status" value="1"/>
</dbReference>
<keyword evidence="6" id="KW-0614">Plasmid</keyword>